<evidence type="ECO:0000259" key="10">
    <source>
        <dbReference type="PROSITE" id="PS50158"/>
    </source>
</evidence>
<dbReference type="InterPro" id="IPR010666">
    <property type="entry name" value="Znf_GRF"/>
</dbReference>
<feature type="domain" description="CCHC-type" evidence="10">
    <location>
        <begin position="420"/>
        <end position="433"/>
    </location>
</feature>
<gene>
    <name evidence="13" type="ORF">L9F63_015341</name>
</gene>
<feature type="domain" description="GRF-type" evidence="12">
    <location>
        <begin position="20"/>
        <end position="60"/>
    </location>
</feature>
<dbReference type="PROSITE" id="PS50158">
    <property type="entry name" value="ZF_CCHC"/>
    <property type="match status" value="1"/>
</dbReference>
<keyword evidence="8" id="KW-0862">Zinc</keyword>
<dbReference type="Pfam" id="PF06839">
    <property type="entry name" value="Zn_ribbon_GRF"/>
    <property type="match status" value="1"/>
</dbReference>
<evidence type="ECO:0000259" key="12">
    <source>
        <dbReference type="PROSITE" id="PS51999"/>
    </source>
</evidence>
<dbReference type="SUPFAM" id="SSF161245">
    <property type="entry name" value="Zinc hairpin stack"/>
    <property type="match status" value="1"/>
</dbReference>
<dbReference type="InterPro" id="IPR041370">
    <property type="entry name" value="Mlase_EEF1AKMT1/ZCCHC4"/>
</dbReference>
<dbReference type="InterPro" id="IPR037275">
    <property type="entry name" value="Znf_CTCHY_sf"/>
</dbReference>
<dbReference type="GO" id="GO:0005730">
    <property type="term" value="C:nucleolus"/>
    <property type="evidence" value="ECO:0007669"/>
    <property type="project" value="TreeGrafter"/>
</dbReference>
<dbReference type="Pfam" id="PF00098">
    <property type="entry name" value="zf-CCHC"/>
    <property type="match status" value="1"/>
</dbReference>
<keyword evidence="6" id="KW-0479">Metal-binding</keyword>
<dbReference type="PROSITE" id="PS51999">
    <property type="entry name" value="ZF_GRF"/>
    <property type="match status" value="1"/>
</dbReference>
<name>A0AAD8A5S6_DIPPU</name>
<keyword evidence="5" id="KW-0949">S-adenosyl-L-methionine</keyword>
<keyword evidence="14" id="KW-1185">Reference proteome</keyword>
<dbReference type="SMART" id="SM00343">
    <property type="entry name" value="ZnF_C2HC"/>
    <property type="match status" value="1"/>
</dbReference>
<evidence type="ECO:0000313" key="13">
    <source>
        <dbReference type="EMBL" id="KAJ9592971.1"/>
    </source>
</evidence>
<dbReference type="InterPro" id="IPR001878">
    <property type="entry name" value="Znf_CCHC"/>
</dbReference>
<evidence type="ECO:0000256" key="3">
    <source>
        <dbReference type="ARBA" id="ARBA00022603"/>
    </source>
</evidence>
<proteinExistence type="predicted"/>
<dbReference type="PANTHER" id="PTHR13493">
    <property type="entry name" value="ZINC FINGER CCHC DOMAIN-CONTAINING"/>
    <property type="match status" value="1"/>
</dbReference>
<evidence type="ECO:0000256" key="9">
    <source>
        <dbReference type="PROSITE-ProRule" id="PRU00047"/>
    </source>
</evidence>
<keyword evidence="3" id="KW-0489">Methyltransferase</keyword>
<dbReference type="GO" id="GO:0008270">
    <property type="term" value="F:zinc ion binding"/>
    <property type="evidence" value="ECO:0007669"/>
    <property type="project" value="UniProtKB-KW"/>
</dbReference>
<dbReference type="PROSITE" id="PS50216">
    <property type="entry name" value="DHHC"/>
    <property type="match status" value="1"/>
</dbReference>
<comment type="caution">
    <text evidence="13">The sequence shown here is derived from an EMBL/GenBank/DDBJ whole genome shotgun (WGS) entry which is preliminary data.</text>
</comment>
<evidence type="ECO:0000313" key="14">
    <source>
        <dbReference type="Proteomes" id="UP001233999"/>
    </source>
</evidence>
<evidence type="ECO:0000256" key="4">
    <source>
        <dbReference type="ARBA" id="ARBA00022679"/>
    </source>
</evidence>
<reference evidence="13" key="1">
    <citation type="journal article" date="2023" name="IScience">
        <title>Live-bearing cockroach genome reveals convergent evolutionary mechanisms linked to viviparity in insects and beyond.</title>
        <authorList>
            <person name="Fouks B."/>
            <person name="Harrison M.C."/>
            <person name="Mikhailova A.A."/>
            <person name="Marchal E."/>
            <person name="English S."/>
            <person name="Carruthers M."/>
            <person name="Jennings E.C."/>
            <person name="Chiamaka E.L."/>
            <person name="Frigard R.A."/>
            <person name="Pippel M."/>
            <person name="Attardo G.M."/>
            <person name="Benoit J.B."/>
            <person name="Bornberg-Bauer E."/>
            <person name="Tobe S.S."/>
        </authorList>
    </citation>
    <scope>NUCLEOTIDE SEQUENCE</scope>
    <source>
        <strain evidence="13">Stay&amp;Tobe</strain>
    </source>
</reference>
<evidence type="ECO:0000256" key="1">
    <source>
        <dbReference type="ARBA" id="ARBA00004496"/>
    </source>
</evidence>
<protein>
    <recommendedName>
        <fullName evidence="15">Zinc finger CCHC domain-containing protein 4</fullName>
    </recommendedName>
</protein>
<comment type="subcellular location">
    <subcellularLocation>
        <location evidence="1">Cytoplasm</location>
    </subcellularLocation>
</comment>
<dbReference type="Pfam" id="PF10237">
    <property type="entry name" value="N6-adenineMlase"/>
    <property type="match status" value="1"/>
</dbReference>
<sequence>MDSDCNSLLHLNNINENPSCPHGPMLLFRRIANGMERSFYACSTCRNRKDCNFFLWADEKLSCVKAKAWELEKERLVPKINHEKLYKQFLLLKTLCAEERAFCNKCNCLLIKSDINEKHSGHNVKINITDHNLEHPSELLQPLVNAKKEAQYFFTSCTTSRIVGMLHSLGIRKVLCICAPRIHELIRSEKSLQMKSLLLDIDYRYHNFYNSEEFCWFNAFNNYFFSHEESLHTLRTFLENGDERIGLVMDPPFGGRVEPLANTVQELIKLHRELCPAVKEDLIVFWIFPYFMEPQILASCPGFTMLDYKVNYNNHISFASGPKGRKYGSPVRIFTNARPEDIVLPEEEGYKYCSLCQRWVSEENQHCKFCSKCTSKDGQTYVHCGKCKRCVKPSWKHCNVCKRCCLPSHVCGEFIPSNICFNCGEAGHKKQDCAKVPYRLAISVKLDGRVPHPYSKKRKIQNKTTNISKRLCDRKILSSKQKRIYKSMTVIKRKRKKSNMK</sequence>
<dbReference type="PROSITE" id="PS51270">
    <property type="entry name" value="ZF_CTCHY"/>
    <property type="match status" value="1"/>
</dbReference>
<dbReference type="AlphaFoldDB" id="A0AAD8A5S6"/>
<feature type="domain" description="CTCHY-type" evidence="11">
    <location>
        <begin position="348"/>
        <end position="409"/>
    </location>
</feature>
<evidence type="ECO:0000256" key="6">
    <source>
        <dbReference type="ARBA" id="ARBA00022723"/>
    </source>
</evidence>
<evidence type="ECO:0000259" key="11">
    <source>
        <dbReference type="PROSITE" id="PS51270"/>
    </source>
</evidence>
<dbReference type="EMBL" id="JASPKZ010003794">
    <property type="protein sequence ID" value="KAJ9592971.1"/>
    <property type="molecule type" value="Genomic_DNA"/>
</dbReference>
<dbReference type="InterPro" id="IPR017921">
    <property type="entry name" value="Znf_CTCHY"/>
</dbReference>
<dbReference type="PANTHER" id="PTHR13493:SF3">
    <property type="entry name" value="RRNA N6-ADENOSINE-METHYLTRANSFERASE ZCCHC4"/>
    <property type="match status" value="1"/>
</dbReference>
<dbReference type="GO" id="GO:0005737">
    <property type="term" value="C:cytoplasm"/>
    <property type="evidence" value="ECO:0007669"/>
    <property type="project" value="UniProtKB-SubCell"/>
</dbReference>
<evidence type="ECO:0000256" key="7">
    <source>
        <dbReference type="ARBA" id="ARBA00022771"/>
    </source>
</evidence>
<dbReference type="GO" id="GO:0003676">
    <property type="term" value="F:nucleic acid binding"/>
    <property type="evidence" value="ECO:0007669"/>
    <property type="project" value="InterPro"/>
</dbReference>
<evidence type="ECO:0000256" key="5">
    <source>
        <dbReference type="ARBA" id="ARBA00022691"/>
    </source>
</evidence>
<keyword evidence="2" id="KW-0963">Cytoplasm</keyword>
<reference evidence="13" key="2">
    <citation type="submission" date="2023-05" db="EMBL/GenBank/DDBJ databases">
        <authorList>
            <person name="Fouks B."/>
        </authorList>
    </citation>
    <scope>NUCLEOTIDE SEQUENCE</scope>
    <source>
        <strain evidence="13">Stay&amp;Tobe</strain>
        <tissue evidence="13">Testes</tissue>
    </source>
</reference>
<organism evidence="13 14">
    <name type="scientific">Diploptera punctata</name>
    <name type="common">Pacific beetle cockroach</name>
    <dbReference type="NCBI Taxonomy" id="6984"/>
    <lineage>
        <taxon>Eukaryota</taxon>
        <taxon>Metazoa</taxon>
        <taxon>Ecdysozoa</taxon>
        <taxon>Arthropoda</taxon>
        <taxon>Hexapoda</taxon>
        <taxon>Insecta</taxon>
        <taxon>Pterygota</taxon>
        <taxon>Neoptera</taxon>
        <taxon>Polyneoptera</taxon>
        <taxon>Dictyoptera</taxon>
        <taxon>Blattodea</taxon>
        <taxon>Blaberoidea</taxon>
        <taxon>Blaberidae</taxon>
        <taxon>Diplopterinae</taxon>
        <taxon>Diploptera</taxon>
    </lineage>
</organism>
<evidence type="ECO:0008006" key="15">
    <source>
        <dbReference type="Google" id="ProtNLM"/>
    </source>
</evidence>
<evidence type="ECO:0000256" key="2">
    <source>
        <dbReference type="ARBA" id="ARBA00022490"/>
    </source>
</evidence>
<dbReference type="Proteomes" id="UP001233999">
    <property type="component" value="Unassembled WGS sequence"/>
</dbReference>
<evidence type="ECO:0000256" key="8">
    <source>
        <dbReference type="ARBA" id="ARBA00022833"/>
    </source>
</evidence>
<dbReference type="InterPro" id="IPR039846">
    <property type="entry name" value="ZCCHC4"/>
</dbReference>
<keyword evidence="4" id="KW-0808">Transferase</keyword>
<keyword evidence="7 9" id="KW-0863">Zinc-finger</keyword>
<dbReference type="GO" id="GO:0008988">
    <property type="term" value="F:rRNA (adenine-N6-)-methyltransferase activity"/>
    <property type="evidence" value="ECO:0007669"/>
    <property type="project" value="InterPro"/>
</dbReference>
<accession>A0AAD8A5S6</accession>